<keyword evidence="2" id="KW-0378">Hydrolase</keyword>
<accession>A0A0P7C8T1</accession>
<sequence>MKSIRQALVLFLLAFAFFSFNQSEKPNSSEKPPNILWLVAEDLSPYIAAFGDSTVSTPNLDWLASEGVVYENVFSPSPVCAPSRSALATGMYPTQMGANHMRTGPWFMWPLPPAAEKMFEQQEKDGARFYEAVPAPEVKMFTEYLRKAGYYCTNNSKEDYQFRRTLTAWDECSPQAHWKNRKEGQPFFAMKTFMVTHESQIWAKAKDSLWVDEDLEVPVPPYLPNTEVAKKDIRRMYSNIKEMDAQVGEMIQELKDAGELENTIIVWFTDHGGPLPRQKRLIYDSGLQVPMIIRYPNKERAGTREDRLISFVDFAPTAMSMAGIEPPAYMNGKAFAGSYEAKEREYIYAASDRYDESTDALRAVRDSRYLYVRNFKPELPRFLHVSYRDQMPIMQELYRLRDEGKLTPEQALWFAETKPEEELYDTWNDPHQLHDIAGEAALQAKKTELKKALENWISSTNDLNLIPEDSLLTKIWPEGHKPQTATPEIKKVAKADGSGSQFIVTCSTPGATLAYKIVERGGNPDNQHWNIYHKPVDAVPGKEFVVVAHRIGYNPIEIRHE</sequence>
<dbReference type="STRING" id="1605367.AFM12_10250"/>
<dbReference type="OrthoDB" id="9789742at2"/>
<dbReference type="InterPro" id="IPR050738">
    <property type="entry name" value="Sulfatase"/>
</dbReference>
<dbReference type="Proteomes" id="UP000050454">
    <property type="component" value="Unassembled WGS sequence"/>
</dbReference>
<dbReference type="SUPFAM" id="SSF53649">
    <property type="entry name" value="Alkaline phosphatase-like"/>
    <property type="match status" value="1"/>
</dbReference>
<dbReference type="CDD" id="cd16027">
    <property type="entry name" value="SGSH"/>
    <property type="match status" value="1"/>
</dbReference>
<comment type="caution">
    <text evidence="5">The sequence shown here is derived from an EMBL/GenBank/DDBJ whole genome shotgun (WGS) entry which is preliminary data.</text>
</comment>
<dbReference type="Pfam" id="PF00884">
    <property type="entry name" value="Sulfatase"/>
    <property type="match status" value="1"/>
</dbReference>
<feature type="signal peptide" evidence="3">
    <location>
        <begin position="1"/>
        <end position="21"/>
    </location>
</feature>
<name>A0A0P7C8T1_9BACT</name>
<evidence type="ECO:0000313" key="6">
    <source>
        <dbReference type="Proteomes" id="UP000050454"/>
    </source>
</evidence>
<dbReference type="PANTHER" id="PTHR42693:SF53">
    <property type="entry name" value="ENDO-4-O-SULFATASE"/>
    <property type="match status" value="1"/>
</dbReference>
<feature type="domain" description="Sulfatase N-terminal" evidence="4">
    <location>
        <begin position="33"/>
        <end position="324"/>
    </location>
</feature>
<keyword evidence="3" id="KW-0732">Signal</keyword>
<keyword evidence="6" id="KW-1185">Reference proteome</keyword>
<dbReference type="InterPro" id="IPR017850">
    <property type="entry name" value="Alkaline_phosphatase_core_sf"/>
</dbReference>
<dbReference type="EMBL" id="LGTQ01000006">
    <property type="protein sequence ID" value="KPM48925.1"/>
    <property type="molecule type" value="Genomic_DNA"/>
</dbReference>
<dbReference type="AlphaFoldDB" id="A0A0P7C8T1"/>
<dbReference type="Gene3D" id="3.40.720.10">
    <property type="entry name" value="Alkaline Phosphatase, subunit A"/>
    <property type="match status" value="1"/>
</dbReference>
<protein>
    <recommendedName>
        <fullName evidence="4">Sulfatase N-terminal domain-containing protein</fullName>
    </recommendedName>
</protein>
<proteinExistence type="inferred from homology"/>
<feature type="chain" id="PRO_5006136694" description="Sulfatase N-terminal domain-containing protein" evidence="3">
    <location>
        <begin position="22"/>
        <end position="561"/>
    </location>
</feature>
<evidence type="ECO:0000256" key="3">
    <source>
        <dbReference type="SAM" id="SignalP"/>
    </source>
</evidence>
<dbReference type="PATRIC" id="fig|1605367.3.peg.3437"/>
<evidence type="ECO:0000259" key="4">
    <source>
        <dbReference type="Pfam" id="PF00884"/>
    </source>
</evidence>
<dbReference type="InterPro" id="IPR000917">
    <property type="entry name" value="Sulfatase_N"/>
</dbReference>
<evidence type="ECO:0000256" key="2">
    <source>
        <dbReference type="ARBA" id="ARBA00022801"/>
    </source>
</evidence>
<dbReference type="RefSeq" id="WP_055147571.1">
    <property type="nucleotide sequence ID" value="NZ_JXSZ01000006.1"/>
</dbReference>
<dbReference type="PANTHER" id="PTHR42693">
    <property type="entry name" value="ARYLSULFATASE FAMILY MEMBER"/>
    <property type="match status" value="1"/>
</dbReference>
<organism evidence="5 6">
    <name type="scientific">Jiulongibacter sediminis</name>
    <dbReference type="NCBI Taxonomy" id="1605367"/>
    <lineage>
        <taxon>Bacteria</taxon>
        <taxon>Pseudomonadati</taxon>
        <taxon>Bacteroidota</taxon>
        <taxon>Cytophagia</taxon>
        <taxon>Cytophagales</taxon>
        <taxon>Leadbetterellaceae</taxon>
        <taxon>Jiulongibacter</taxon>
    </lineage>
</organism>
<comment type="similarity">
    <text evidence="1">Belongs to the sulfatase family.</text>
</comment>
<dbReference type="GO" id="GO:0004065">
    <property type="term" value="F:arylsulfatase activity"/>
    <property type="evidence" value="ECO:0007669"/>
    <property type="project" value="TreeGrafter"/>
</dbReference>
<gene>
    <name evidence="5" type="ORF">AFM12_10250</name>
</gene>
<reference evidence="5 6" key="1">
    <citation type="submission" date="2015-07" db="EMBL/GenBank/DDBJ databases">
        <title>The draft genome sequence of Leadbetterella sp. JN14-9.</title>
        <authorList>
            <person name="Liu Y."/>
            <person name="Du J."/>
            <person name="Shao Z."/>
        </authorList>
    </citation>
    <scope>NUCLEOTIDE SEQUENCE [LARGE SCALE GENOMIC DNA]</scope>
    <source>
        <strain evidence="5 6">JN14-9</strain>
    </source>
</reference>
<evidence type="ECO:0000313" key="5">
    <source>
        <dbReference type="EMBL" id="KPM48925.1"/>
    </source>
</evidence>
<evidence type="ECO:0000256" key="1">
    <source>
        <dbReference type="ARBA" id="ARBA00008779"/>
    </source>
</evidence>